<name>A0A6A6I9W5_9PLEO</name>
<dbReference type="GeneID" id="54582589"/>
<evidence type="ECO:0000313" key="7">
    <source>
        <dbReference type="Proteomes" id="UP000800094"/>
    </source>
</evidence>
<protein>
    <recommendedName>
        <fullName evidence="5">RING-type domain-containing protein</fullName>
    </recommendedName>
</protein>
<dbReference type="Proteomes" id="UP000800094">
    <property type="component" value="Unassembled WGS sequence"/>
</dbReference>
<evidence type="ECO:0000259" key="5">
    <source>
        <dbReference type="PROSITE" id="PS50089"/>
    </source>
</evidence>
<dbReference type="OrthoDB" id="3801318at2759"/>
<dbReference type="Pfam" id="PF13639">
    <property type="entry name" value="zf-RING_2"/>
    <property type="match status" value="1"/>
</dbReference>
<dbReference type="AlphaFoldDB" id="A0A6A6I9W5"/>
<sequence length="135" mass="15350">MANDQTPVDRFLADPNNLTLLGTSTCRATNTECPICHEASPHSTESDTQIVKTTCDHTFHRECLVTWLQSLKNRDGTCPSCRAVLYRGLSTARLTDQEMEEENRELGLLMEQVQTQLAMVGERLRALRSRRRSRN</sequence>
<evidence type="ECO:0000313" key="6">
    <source>
        <dbReference type="EMBL" id="KAF2247019.1"/>
    </source>
</evidence>
<dbReference type="PROSITE" id="PS50089">
    <property type="entry name" value="ZF_RING_2"/>
    <property type="match status" value="1"/>
</dbReference>
<reference evidence="6" key="1">
    <citation type="journal article" date="2020" name="Stud. Mycol.">
        <title>101 Dothideomycetes genomes: a test case for predicting lifestyles and emergence of pathogens.</title>
        <authorList>
            <person name="Haridas S."/>
            <person name="Albert R."/>
            <person name="Binder M."/>
            <person name="Bloem J."/>
            <person name="Labutti K."/>
            <person name="Salamov A."/>
            <person name="Andreopoulos B."/>
            <person name="Baker S."/>
            <person name="Barry K."/>
            <person name="Bills G."/>
            <person name="Bluhm B."/>
            <person name="Cannon C."/>
            <person name="Castanera R."/>
            <person name="Culley D."/>
            <person name="Daum C."/>
            <person name="Ezra D."/>
            <person name="Gonzalez J."/>
            <person name="Henrissat B."/>
            <person name="Kuo A."/>
            <person name="Liang C."/>
            <person name="Lipzen A."/>
            <person name="Lutzoni F."/>
            <person name="Magnuson J."/>
            <person name="Mondo S."/>
            <person name="Nolan M."/>
            <person name="Ohm R."/>
            <person name="Pangilinan J."/>
            <person name="Park H.-J."/>
            <person name="Ramirez L."/>
            <person name="Alfaro M."/>
            <person name="Sun H."/>
            <person name="Tritt A."/>
            <person name="Yoshinaga Y."/>
            <person name="Zwiers L.-H."/>
            <person name="Turgeon B."/>
            <person name="Goodwin S."/>
            <person name="Spatafora J."/>
            <person name="Crous P."/>
            <person name="Grigoriev I."/>
        </authorList>
    </citation>
    <scope>NUCLEOTIDE SEQUENCE</scope>
    <source>
        <strain evidence="6">CBS 122368</strain>
    </source>
</reference>
<feature type="domain" description="RING-type" evidence="5">
    <location>
        <begin position="33"/>
        <end position="82"/>
    </location>
</feature>
<dbReference type="RefSeq" id="XP_033682023.1">
    <property type="nucleotide sequence ID" value="XM_033829259.1"/>
</dbReference>
<gene>
    <name evidence="6" type="ORF">BU26DRAFT_520299</name>
</gene>
<dbReference type="GO" id="GO:0016567">
    <property type="term" value="P:protein ubiquitination"/>
    <property type="evidence" value="ECO:0007669"/>
    <property type="project" value="TreeGrafter"/>
</dbReference>
<dbReference type="InterPro" id="IPR013083">
    <property type="entry name" value="Znf_RING/FYVE/PHD"/>
</dbReference>
<keyword evidence="2 4" id="KW-0863">Zinc-finger</keyword>
<evidence type="ECO:0000256" key="3">
    <source>
        <dbReference type="ARBA" id="ARBA00022833"/>
    </source>
</evidence>
<dbReference type="SMART" id="SM00184">
    <property type="entry name" value="RING"/>
    <property type="match status" value="1"/>
</dbReference>
<dbReference type="GO" id="GO:0008270">
    <property type="term" value="F:zinc ion binding"/>
    <property type="evidence" value="ECO:0007669"/>
    <property type="project" value="UniProtKB-KW"/>
</dbReference>
<dbReference type="PANTHER" id="PTHR45969:SF69">
    <property type="entry name" value="FINGER DOMAIN PROTEIN, PUTATIVE (AFU_ORTHOLOGUE AFUA_3G12190)-RELATED"/>
    <property type="match status" value="1"/>
</dbReference>
<keyword evidence="7" id="KW-1185">Reference proteome</keyword>
<dbReference type="Gene3D" id="3.30.40.10">
    <property type="entry name" value="Zinc/RING finger domain, C3HC4 (zinc finger)"/>
    <property type="match status" value="1"/>
</dbReference>
<keyword evidence="1" id="KW-0479">Metal-binding</keyword>
<dbReference type="SUPFAM" id="SSF57850">
    <property type="entry name" value="RING/U-box"/>
    <property type="match status" value="1"/>
</dbReference>
<evidence type="ECO:0000256" key="1">
    <source>
        <dbReference type="ARBA" id="ARBA00022723"/>
    </source>
</evidence>
<dbReference type="InterPro" id="IPR001841">
    <property type="entry name" value="Znf_RING"/>
</dbReference>
<dbReference type="EMBL" id="ML987197">
    <property type="protein sequence ID" value="KAF2247019.1"/>
    <property type="molecule type" value="Genomic_DNA"/>
</dbReference>
<accession>A0A6A6I9W5</accession>
<evidence type="ECO:0000256" key="2">
    <source>
        <dbReference type="ARBA" id="ARBA00022771"/>
    </source>
</evidence>
<proteinExistence type="predicted"/>
<dbReference type="PANTHER" id="PTHR45969">
    <property type="entry name" value="RING ZINC FINGER PROTEIN-RELATED"/>
    <property type="match status" value="1"/>
</dbReference>
<organism evidence="6 7">
    <name type="scientific">Trematosphaeria pertusa</name>
    <dbReference type="NCBI Taxonomy" id="390896"/>
    <lineage>
        <taxon>Eukaryota</taxon>
        <taxon>Fungi</taxon>
        <taxon>Dikarya</taxon>
        <taxon>Ascomycota</taxon>
        <taxon>Pezizomycotina</taxon>
        <taxon>Dothideomycetes</taxon>
        <taxon>Pleosporomycetidae</taxon>
        <taxon>Pleosporales</taxon>
        <taxon>Massarineae</taxon>
        <taxon>Trematosphaeriaceae</taxon>
        <taxon>Trematosphaeria</taxon>
    </lineage>
</organism>
<evidence type="ECO:0000256" key="4">
    <source>
        <dbReference type="PROSITE-ProRule" id="PRU00175"/>
    </source>
</evidence>
<dbReference type="GO" id="GO:0061630">
    <property type="term" value="F:ubiquitin protein ligase activity"/>
    <property type="evidence" value="ECO:0007669"/>
    <property type="project" value="TreeGrafter"/>
</dbReference>
<keyword evidence="3" id="KW-0862">Zinc</keyword>